<dbReference type="InterPro" id="IPR002492">
    <property type="entry name" value="Transposase_Tc1-like"/>
</dbReference>
<dbReference type="SMART" id="SM00109">
    <property type="entry name" value="C1"/>
    <property type="match status" value="1"/>
</dbReference>
<name>A0A8J5JYA6_HOMAM</name>
<protein>
    <submittedName>
        <fullName evidence="5">Serine/threonine-protein kinase B-raf-like</fullName>
    </submittedName>
</protein>
<sequence length="327" mass="36175">MGRNKLTLHEKAWALTQLELGMCVIHVAADLKVSRQAIYNLKHAAAPLPPGAIPKRKLGSGAVRKTSIRTDNILKREVMSDPAVTASTLKKKHPDLLKHVAIRTVQHRLQKDLGLLTRRAAKKPLLTEAKKKKMINFCKKYQHWTSDDWKKIRRTFFSLAFCDNCRRLLFHGFVCRTCGYRFHQRCSIGVPTLCQQDQRITNNIYQHLLASHQANPAGILTTTGYGGPPGVQHSLIGPYGSQYPGPYGGHYMEGYRNQYSVHYSGGGGGGQAPPTLPRPAPAPLAPRDRSSSAPNVCINLVNPSNPSEAASLAEFAHRMGRNYNPAS</sequence>
<organism evidence="5 6">
    <name type="scientific">Homarus americanus</name>
    <name type="common">American lobster</name>
    <dbReference type="NCBI Taxonomy" id="6706"/>
    <lineage>
        <taxon>Eukaryota</taxon>
        <taxon>Metazoa</taxon>
        <taxon>Ecdysozoa</taxon>
        <taxon>Arthropoda</taxon>
        <taxon>Crustacea</taxon>
        <taxon>Multicrustacea</taxon>
        <taxon>Malacostraca</taxon>
        <taxon>Eumalacostraca</taxon>
        <taxon>Eucarida</taxon>
        <taxon>Decapoda</taxon>
        <taxon>Pleocyemata</taxon>
        <taxon>Astacidea</taxon>
        <taxon>Nephropoidea</taxon>
        <taxon>Nephropidae</taxon>
        <taxon>Homarus</taxon>
    </lineage>
</organism>
<dbReference type="CDD" id="cd20811">
    <property type="entry name" value="C1_Raf"/>
    <property type="match status" value="1"/>
</dbReference>
<feature type="domain" description="Phorbol-ester/DAG-type" evidence="4">
    <location>
        <begin position="146"/>
        <end position="194"/>
    </location>
</feature>
<dbReference type="Proteomes" id="UP000747542">
    <property type="component" value="Unassembled WGS sequence"/>
</dbReference>
<keyword evidence="5" id="KW-0418">Kinase</keyword>
<dbReference type="Gene3D" id="3.30.60.20">
    <property type="match status" value="1"/>
</dbReference>
<dbReference type="AlphaFoldDB" id="A0A8J5JYA6"/>
<comment type="caution">
    <text evidence="5">The sequence shown here is derived from an EMBL/GenBank/DDBJ whole genome shotgun (WGS) entry which is preliminary data.</text>
</comment>
<feature type="region of interest" description="Disordered" evidence="3">
    <location>
        <begin position="264"/>
        <end position="296"/>
    </location>
</feature>
<evidence type="ECO:0000313" key="5">
    <source>
        <dbReference type="EMBL" id="KAG7161619.1"/>
    </source>
</evidence>
<feature type="compositionally biased region" description="Pro residues" evidence="3">
    <location>
        <begin position="274"/>
        <end position="284"/>
    </location>
</feature>
<feature type="non-terminal residue" evidence="5">
    <location>
        <position position="1"/>
    </location>
</feature>
<dbReference type="GO" id="GO:0015074">
    <property type="term" value="P:DNA integration"/>
    <property type="evidence" value="ECO:0007669"/>
    <property type="project" value="InterPro"/>
</dbReference>
<dbReference type="Pfam" id="PF01498">
    <property type="entry name" value="HTH_Tnp_Tc3_2"/>
    <property type="match status" value="1"/>
</dbReference>
<dbReference type="GO" id="GO:0006313">
    <property type="term" value="P:DNA transposition"/>
    <property type="evidence" value="ECO:0007669"/>
    <property type="project" value="InterPro"/>
</dbReference>
<keyword evidence="2" id="KW-0862">Zinc</keyword>
<dbReference type="PROSITE" id="PS50081">
    <property type="entry name" value="ZF_DAG_PE_2"/>
    <property type="match status" value="1"/>
</dbReference>
<evidence type="ECO:0000256" key="1">
    <source>
        <dbReference type="ARBA" id="ARBA00022723"/>
    </source>
</evidence>
<dbReference type="Pfam" id="PF00130">
    <property type="entry name" value="C1_1"/>
    <property type="match status" value="1"/>
</dbReference>
<proteinExistence type="predicted"/>
<keyword evidence="6" id="KW-1185">Reference proteome</keyword>
<dbReference type="GO" id="GO:0016301">
    <property type="term" value="F:kinase activity"/>
    <property type="evidence" value="ECO:0007669"/>
    <property type="project" value="UniProtKB-KW"/>
</dbReference>
<dbReference type="GO" id="GO:0003677">
    <property type="term" value="F:DNA binding"/>
    <property type="evidence" value="ECO:0007669"/>
    <property type="project" value="InterPro"/>
</dbReference>
<evidence type="ECO:0000259" key="4">
    <source>
        <dbReference type="PROSITE" id="PS50081"/>
    </source>
</evidence>
<reference evidence="5" key="1">
    <citation type="journal article" date="2021" name="Sci. Adv.">
        <title>The American lobster genome reveals insights on longevity, neural, and immune adaptations.</title>
        <authorList>
            <person name="Polinski J.M."/>
            <person name="Zimin A.V."/>
            <person name="Clark K.F."/>
            <person name="Kohn A.B."/>
            <person name="Sadowski N."/>
            <person name="Timp W."/>
            <person name="Ptitsyn A."/>
            <person name="Khanna P."/>
            <person name="Romanova D.Y."/>
            <person name="Williams P."/>
            <person name="Greenwood S.J."/>
            <person name="Moroz L.L."/>
            <person name="Walt D.R."/>
            <person name="Bodnar A.G."/>
        </authorList>
    </citation>
    <scope>NUCLEOTIDE SEQUENCE</scope>
    <source>
        <strain evidence="5">GMGI-L3</strain>
    </source>
</reference>
<dbReference type="InterPro" id="IPR046349">
    <property type="entry name" value="C1-like_sf"/>
</dbReference>
<dbReference type="InterPro" id="IPR002219">
    <property type="entry name" value="PKC_DAG/PE"/>
</dbReference>
<dbReference type="SUPFAM" id="SSF57889">
    <property type="entry name" value="Cysteine-rich domain"/>
    <property type="match status" value="1"/>
</dbReference>
<keyword evidence="1" id="KW-0479">Metal-binding</keyword>
<evidence type="ECO:0000313" key="6">
    <source>
        <dbReference type="Proteomes" id="UP000747542"/>
    </source>
</evidence>
<dbReference type="EMBL" id="JAHLQT010028947">
    <property type="protein sequence ID" value="KAG7161619.1"/>
    <property type="molecule type" value="Genomic_DNA"/>
</dbReference>
<evidence type="ECO:0000256" key="2">
    <source>
        <dbReference type="ARBA" id="ARBA00022833"/>
    </source>
</evidence>
<dbReference type="GO" id="GO:0046872">
    <property type="term" value="F:metal ion binding"/>
    <property type="evidence" value="ECO:0007669"/>
    <property type="project" value="UniProtKB-KW"/>
</dbReference>
<keyword evidence="5" id="KW-0808">Transferase</keyword>
<accession>A0A8J5JYA6</accession>
<evidence type="ECO:0000256" key="3">
    <source>
        <dbReference type="SAM" id="MobiDB-lite"/>
    </source>
</evidence>
<gene>
    <name evidence="5" type="primary">BRAF-L</name>
    <name evidence="5" type="ORF">Hamer_G014186</name>
</gene>